<reference evidence="3 4" key="1">
    <citation type="journal article" date="2009" name="Stand. Genomic Sci.">
        <title>Complete genome sequence of Pirellula staleyi type strain (ATCC 27377).</title>
        <authorList>
            <person name="Clum A."/>
            <person name="Tindall B.J."/>
            <person name="Sikorski J."/>
            <person name="Ivanova N."/>
            <person name="Mavrommatis K."/>
            <person name="Lucas S."/>
            <person name="Glavina del Rio T."/>
            <person name="Nolan M."/>
            <person name="Chen F."/>
            <person name="Tice H."/>
            <person name="Pitluck S."/>
            <person name="Cheng J.F."/>
            <person name="Chertkov O."/>
            <person name="Brettin T."/>
            <person name="Han C."/>
            <person name="Detter J.C."/>
            <person name="Kuske C."/>
            <person name="Bruce D."/>
            <person name="Goodwin L."/>
            <person name="Ovchinikova G."/>
            <person name="Pati A."/>
            <person name="Mikhailova N."/>
            <person name="Chen A."/>
            <person name="Palaniappan K."/>
            <person name="Land M."/>
            <person name="Hauser L."/>
            <person name="Chang Y.J."/>
            <person name="Jeffries C.D."/>
            <person name="Chain P."/>
            <person name="Rohde M."/>
            <person name="Goker M."/>
            <person name="Bristow J."/>
            <person name="Eisen J.A."/>
            <person name="Markowitz V."/>
            <person name="Hugenholtz P."/>
            <person name="Kyrpides N.C."/>
            <person name="Klenk H.P."/>
            <person name="Lapidus A."/>
        </authorList>
    </citation>
    <scope>NUCLEOTIDE SEQUENCE [LARGE SCALE GENOMIC DNA]</scope>
    <source>
        <strain evidence="4">ATCC 27377 / DSM 6068 / ICPB 4128</strain>
    </source>
</reference>
<evidence type="ECO:0000256" key="1">
    <source>
        <dbReference type="SAM" id="MobiDB-lite"/>
    </source>
</evidence>
<feature type="compositionally biased region" description="Basic and acidic residues" evidence="1">
    <location>
        <begin position="447"/>
        <end position="457"/>
    </location>
</feature>
<name>D2R7F9_PIRSD</name>
<feature type="region of interest" description="Disordered" evidence="1">
    <location>
        <begin position="271"/>
        <end position="457"/>
    </location>
</feature>
<dbReference type="Proteomes" id="UP000001887">
    <property type="component" value="Chromosome"/>
</dbReference>
<dbReference type="HOGENOM" id="CLU_521620_0_0_0"/>
<feature type="compositionally biased region" description="Low complexity" evidence="1">
    <location>
        <begin position="300"/>
        <end position="311"/>
    </location>
</feature>
<feature type="compositionally biased region" description="Low complexity" evidence="1">
    <location>
        <begin position="345"/>
        <end position="356"/>
    </location>
</feature>
<dbReference type="AlphaFoldDB" id="D2R7F9"/>
<gene>
    <name evidence="3" type="ordered locus">Psta_0970</name>
</gene>
<feature type="compositionally biased region" description="Low complexity" evidence="1">
    <location>
        <begin position="368"/>
        <end position="396"/>
    </location>
</feature>
<feature type="chain" id="PRO_5003034724" evidence="2">
    <location>
        <begin position="27"/>
        <end position="522"/>
    </location>
</feature>
<dbReference type="KEGG" id="psl:Psta_0970"/>
<dbReference type="EMBL" id="CP001848">
    <property type="protein sequence ID" value="ADB15655.1"/>
    <property type="molecule type" value="Genomic_DNA"/>
</dbReference>
<evidence type="ECO:0000313" key="4">
    <source>
        <dbReference type="Proteomes" id="UP000001887"/>
    </source>
</evidence>
<proteinExistence type="predicted"/>
<evidence type="ECO:0000313" key="3">
    <source>
        <dbReference type="EMBL" id="ADB15655.1"/>
    </source>
</evidence>
<keyword evidence="4" id="KW-1185">Reference proteome</keyword>
<evidence type="ECO:0000256" key="2">
    <source>
        <dbReference type="SAM" id="SignalP"/>
    </source>
</evidence>
<sequence length="522" mass="55123" precursor="true">MTARMIRKITTWMLLVSTAFVPMASANGYRGYAPAPGGQVVYRPVVAYPGGGYAYGQPVVAVPAYGRPVYYAAPVQAYRPVVAAQPAYNYQQVSQSNYGAAPVTYTSPQPIAAYRPQTNGYAISTSGFGTSGAEASHLYGQATPINYTPPQFYYRSTYAQVPVYTYRPVTVYQNPTGQGTSCMQPTTCLQPTTSYQCQQQRCRLFPWLSNLFCPKPSCNTAPTSCGYRGNCTTSYCAPQTYACAPAGCGQQPYYPAPTTVIPTQPGAVIPAQPSYPAPIPSTPRSPIYGSPTVPPPPTRTPSTFAPAPSTFVPADNAPSLNSGGLRGTSPAPSGAVPAPPSSFNPGGTFPAPGTGTNYPPVADPYLQPSSEGTPVESSSSSGTRYPSSFGSSSPRSQATIRSQSSSGPSLAPAHGNSPKTEARPSLRLVPDPDAPAKPATGAPQLLDPRDQTALRDPRWQVVPAVYGRPSEHRAASMQRKMSYEIPAHASEVSLSAPTHAVAAPVVQNEEIWDDSGWKSARQ</sequence>
<keyword evidence="2" id="KW-0732">Signal</keyword>
<accession>D2R7F9</accession>
<dbReference type="STRING" id="530564.Psta_0970"/>
<feature type="compositionally biased region" description="Pro residues" evidence="1">
    <location>
        <begin position="273"/>
        <end position="283"/>
    </location>
</feature>
<organism evidence="3 4">
    <name type="scientific">Pirellula staleyi (strain ATCC 27377 / DSM 6068 / ICPB 4128)</name>
    <name type="common">Pirella staleyi</name>
    <dbReference type="NCBI Taxonomy" id="530564"/>
    <lineage>
        <taxon>Bacteria</taxon>
        <taxon>Pseudomonadati</taxon>
        <taxon>Planctomycetota</taxon>
        <taxon>Planctomycetia</taxon>
        <taxon>Pirellulales</taxon>
        <taxon>Pirellulaceae</taxon>
        <taxon>Pirellula</taxon>
    </lineage>
</organism>
<protein>
    <submittedName>
        <fullName evidence="3">Uncharacterized protein</fullName>
    </submittedName>
</protein>
<feature type="signal peptide" evidence="2">
    <location>
        <begin position="1"/>
        <end position="26"/>
    </location>
</feature>
<feature type="compositionally biased region" description="Polar residues" evidence="1">
    <location>
        <begin position="397"/>
        <end position="408"/>
    </location>
</feature>